<keyword evidence="3" id="KW-0812">Transmembrane</keyword>
<accession>A0ABR7NQU6</accession>
<dbReference type="Pfam" id="PF11167">
    <property type="entry name" value="DUF2953"/>
    <property type="match status" value="1"/>
</dbReference>
<dbReference type="Proteomes" id="UP000647491">
    <property type="component" value="Unassembled WGS sequence"/>
</dbReference>
<protein>
    <submittedName>
        <fullName evidence="4">DUF2953 domain-containing protein</fullName>
    </submittedName>
</protein>
<comment type="caution">
    <text evidence="4">The sequence shown here is derived from an EMBL/GenBank/DDBJ whole genome shotgun (WGS) entry which is preliminary data.</text>
</comment>
<feature type="coiled-coil region" evidence="1">
    <location>
        <begin position="182"/>
        <end position="216"/>
    </location>
</feature>
<keyword evidence="3" id="KW-0472">Membrane</keyword>
<evidence type="ECO:0000313" key="4">
    <source>
        <dbReference type="EMBL" id="MBC8597747.1"/>
    </source>
</evidence>
<sequence>MLHVLLFILKILEIILLAVLGIILAGVLLALFVPVRYRADGSFYKISRGEACISWLFRAFRVTASWEEKLVVTVKVLWLQPFQETLWEREPETEDTGNEDPWAGMDDCFPPYGPEGEMSGAGGSQEDPVIGPGAGQEEAGIPVDQEPEMVHMAELLGAGEESPNRLPQQTGMEEAEKRPSRLDRLKNTAVRMRERFHSAKMKYRKLKRTLTDEENKKTFRLVRRQIVRLIRHLLPQTLKGTLRFGFEDPSYTGQVLAAVSPFYGVYARSFTLIPEFEEKILEGEVHIRGRIRAATVLWTAGRVFLNKNFRRLLRGRGRRKE</sequence>
<feature type="region of interest" description="Disordered" evidence="2">
    <location>
        <begin position="113"/>
        <end position="139"/>
    </location>
</feature>
<dbReference type="InterPro" id="IPR021338">
    <property type="entry name" value="DUF2953"/>
</dbReference>
<keyword evidence="5" id="KW-1185">Reference proteome</keyword>
<dbReference type="RefSeq" id="WP_262426650.1">
    <property type="nucleotide sequence ID" value="NZ_JACRTJ010000002.1"/>
</dbReference>
<evidence type="ECO:0000256" key="1">
    <source>
        <dbReference type="SAM" id="Coils"/>
    </source>
</evidence>
<dbReference type="EMBL" id="JACRTJ010000002">
    <property type="protein sequence ID" value="MBC8597747.1"/>
    <property type="molecule type" value="Genomic_DNA"/>
</dbReference>
<evidence type="ECO:0000256" key="2">
    <source>
        <dbReference type="SAM" id="MobiDB-lite"/>
    </source>
</evidence>
<evidence type="ECO:0000256" key="3">
    <source>
        <dbReference type="SAM" id="Phobius"/>
    </source>
</evidence>
<gene>
    <name evidence="4" type="ORF">H8708_00610</name>
</gene>
<proteinExistence type="predicted"/>
<keyword evidence="3" id="KW-1133">Transmembrane helix</keyword>
<feature type="transmembrane region" description="Helical" evidence="3">
    <location>
        <begin position="6"/>
        <end position="33"/>
    </location>
</feature>
<organism evidence="4 5">
    <name type="scientific">Enterocloster hominis</name>
    <name type="common">ex Liu et al. 2021</name>
    <dbReference type="NCBI Taxonomy" id="2763663"/>
    <lineage>
        <taxon>Bacteria</taxon>
        <taxon>Bacillati</taxon>
        <taxon>Bacillota</taxon>
        <taxon>Clostridia</taxon>
        <taxon>Lachnospirales</taxon>
        <taxon>Lachnospiraceae</taxon>
        <taxon>Enterocloster</taxon>
    </lineage>
</organism>
<feature type="region of interest" description="Disordered" evidence="2">
    <location>
        <begin position="160"/>
        <end position="179"/>
    </location>
</feature>
<evidence type="ECO:0000313" key="5">
    <source>
        <dbReference type="Proteomes" id="UP000647491"/>
    </source>
</evidence>
<name>A0ABR7NQU6_9FIRM</name>
<reference evidence="4 5" key="1">
    <citation type="submission" date="2020-08" db="EMBL/GenBank/DDBJ databases">
        <title>Genome public.</title>
        <authorList>
            <person name="Liu C."/>
            <person name="Sun Q."/>
        </authorList>
    </citation>
    <scope>NUCLEOTIDE SEQUENCE [LARGE SCALE GENOMIC DNA]</scope>
    <source>
        <strain evidence="4 5">BX10</strain>
    </source>
</reference>
<keyword evidence="1" id="KW-0175">Coiled coil</keyword>